<accession>A0A6A6N310</accession>
<keyword evidence="2" id="KW-1185">Reference proteome</keyword>
<dbReference type="AlphaFoldDB" id="A0A6A6N310"/>
<dbReference type="Proteomes" id="UP000467840">
    <property type="component" value="Chromosome 10"/>
</dbReference>
<evidence type="ECO:0000313" key="1">
    <source>
        <dbReference type="EMBL" id="KAF2319038.1"/>
    </source>
</evidence>
<protein>
    <recommendedName>
        <fullName evidence="3">Retrotransposon Copia-like N-terminal domain-containing protein</fullName>
    </recommendedName>
</protein>
<dbReference type="PANTHER" id="PTHR47481">
    <property type="match status" value="1"/>
</dbReference>
<organism evidence="1 2">
    <name type="scientific">Hevea brasiliensis</name>
    <name type="common">Para rubber tree</name>
    <name type="synonym">Siphonia brasiliensis</name>
    <dbReference type="NCBI Taxonomy" id="3981"/>
    <lineage>
        <taxon>Eukaryota</taxon>
        <taxon>Viridiplantae</taxon>
        <taxon>Streptophyta</taxon>
        <taxon>Embryophyta</taxon>
        <taxon>Tracheophyta</taxon>
        <taxon>Spermatophyta</taxon>
        <taxon>Magnoliopsida</taxon>
        <taxon>eudicotyledons</taxon>
        <taxon>Gunneridae</taxon>
        <taxon>Pentapetalae</taxon>
        <taxon>rosids</taxon>
        <taxon>fabids</taxon>
        <taxon>Malpighiales</taxon>
        <taxon>Euphorbiaceae</taxon>
        <taxon>Crotonoideae</taxon>
        <taxon>Micrandreae</taxon>
        <taxon>Hevea</taxon>
    </lineage>
</organism>
<dbReference type="Pfam" id="PF14223">
    <property type="entry name" value="Retrotran_gag_2"/>
    <property type="match status" value="1"/>
</dbReference>
<dbReference type="EMBL" id="JAAGAX010000003">
    <property type="protein sequence ID" value="KAF2319038.1"/>
    <property type="molecule type" value="Genomic_DNA"/>
</dbReference>
<name>A0A6A6N310_HEVBR</name>
<dbReference type="PANTHER" id="PTHR47481:SF34">
    <property type="entry name" value="CCHC-TYPE DOMAIN-CONTAINING PROTEIN"/>
    <property type="match status" value="1"/>
</dbReference>
<reference evidence="1 2" key="1">
    <citation type="journal article" date="2020" name="Mol. Plant">
        <title>The Chromosome-Based Rubber Tree Genome Provides New Insights into Spurge Genome Evolution and Rubber Biosynthesis.</title>
        <authorList>
            <person name="Liu J."/>
            <person name="Shi C."/>
            <person name="Shi C.C."/>
            <person name="Li W."/>
            <person name="Zhang Q.J."/>
            <person name="Zhang Y."/>
            <person name="Li K."/>
            <person name="Lu H.F."/>
            <person name="Shi C."/>
            <person name="Zhu S.T."/>
            <person name="Xiao Z.Y."/>
            <person name="Nan H."/>
            <person name="Yue Y."/>
            <person name="Zhu X.G."/>
            <person name="Wu Y."/>
            <person name="Hong X.N."/>
            <person name="Fan G.Y."/>
            <person name="Tong Y."/>
            <person name="Zhang D."/>
            <person name="Mao C.L."/>
            <person name="Liu Y.L."/>
            <person name="Hao S.J."/>
            <person name="Liu W.Q."/>
            <person name="Lv M.Q."/>
            <person name="Zhang H.B."/>
            <person name="Liu Y."/>
            <person name="Hu-Tang G.R."/>
            <person name="Wang J.P."/>
            <person name="Wang J.H."/>
            <person name="Sun Y.H."/>
            <person name="Ni S.B."/>
            <person name="Chen W.B."/>
            <person name="Zhang X.C."/>
            <person name="Jiao Y.N."/>
            <person name="Eichler E.E."/>
            <person name="Li G.H."/>
            <person name="Liu X."/>
            <person name="Gao L.Z."/>
        </authorList>
    </citation>
    <scope>NUCLEOTIDE SEQUENCE [LARGE SCALE GENOMIC DNA]</scope>
    <source>
        <strain evidence="2">cv. GT1</strain>
        <tissue evidence="1">Leaf</tissue>
    </source>
</reference>
<sequence>MPNATGNSTIVPFPTSNQTTPESALISINSNAQAPLKLTSTNYHSWYTQWRSLLIGYDFTSYVTSPPTAHQLVSDYWNRQDQLLGSAIIASLSSDIVQQESLANAQKGTQSMTSYLQNIKYLVTTLNFVGSTLTMDDITLHVLHGLPSEYNGTADALRIRDTSVSFDELYEKLVDYEAYLQRKSISVSSPVTVNAVTRTNNSSATRINKNP</sequence>
<evidence type="ECO:0000313" key="2">
    <source>
        <dbReference type="Proteomes" id="UP000467840"/>
    </source>
</evidence>
<proteinExistence type="predicted"/>
<evidence type="ECO:0008006" key="3">
    <source>
        <dbReference type="Google" id="ProtNLM"/>
    </source>
</evidence>
<gene>
    <name evidence="1" type="ORF">GH714_012909</name>
</gene>
<comment type="caution">
    <text evidence="1">The sequence shown here is derived from an EMBL/GenBank/DDBJ whole genome shotgun (WGS) entry which is preliminary data.</text>
</comment>